<feature type="domain" description="MYND-type" evidence="4">
    <location>
        <begin position="11"/>
        <end position="49"/>
    </location>
</feature>
<evidence type="ECO:0000256" key="2">
    <source>
        <dbReference type="ARBA" id="ARBA00022771"/>
    </source>
</evidence>
<reference evidence="5 6" key="1">
    <citation type="submission" date="2015-07" db="EMBL/GenBank/DDBJ databases">
        <authorList>
            <person name="Cajimat M.N.B."/>
            <person name="Milazzo M.L."/>
            <person name="Fulhorst C.F."/>
        </authorList>
    </citation>
    <scope>NUCLEOTIDE SEQUENCE [LARGE SCALE GENOMIC DNA]</scope>
    <source>
        <strain evidence="5">Single colony</strain>
    </source>
</reference>
<keyword evidence="2" id="KW-0863">Zinc-finger</keyword>
<evidence type="ECO:0000313" key="6">
    <source>
        <dbReference type="Proteomes" id="UP000199069"/>
    </source>
</evidence>
<dbReference type="AlphaFoldDB" id="A0A0K3CJH9"/>
<keyword evidence="3" id="KW-0862">Zinc</keyword>
<protein>
    <submittedName>
        <fullName evidence="5">BY PROTMAP: gi|472581012|gb|EMS18773.1| zinc finger, MYND-type domain containing protein [Rhodosporidium toruloides NP11] gi|647402737|emb|CDR48953.1| RHTO0S21e02388g1_1 [Rhodosporidium toruloides]</fullName>
    </submittedName>
</protein>
<dbReference type="EMBL" id="CWKI01000009">
    <property type="protein sequence ID" value="CTR08807.1"/>
    <property type="molecule type" value="Genomic_DNA"/>
</dbReference>
<name>A0A0K3CJH9_RHOTO</name>
<evidence type="ECO:0000256" key="1">
    <source>
        <dbReference type="ARBA" id="ARBA00022723"/>
    </source>
</evidence>
<evidence type="ECO:0000313" key="5">
    <source>
        <dbReference type="EMBL" id="CTR08807.1"/>
    </source>
</evidence>
<dbReference type="SUPFAM" id="SSF144232">
    <property type="entry name" value="HIT/MYND zinc finger-like"/>
    <property type="match status" value="1"/>
</dbReference>
<sequence length="236" mass="27038">MASQTTGERLVCGRTTKNRCSRCLEAGIDLFFCSPDHQKLVWPLHRFFCGPGKANPWEWPPLSREEANYLLDQLPVSSNLSKEMQASEPDAVATYHRPQRDMKYAQLLHSMQNEIQKATLPDQGRIAFKLRATEYLYKKRRYSTVNALMTNLSPLTFFSHIADMLHVCERQRPWLPAYLHRLSVVALLEFEINALIAFVRQHIVPSEPPLARTLLSLHKEVQEAVSLNIVGKLATL</sequence>
<keyword evidence="1" id="KW-0479">Metal-binding</keyword>
<dbReference type="Gene3D" id="6.10.140.2220">
    <property type="match status" value="1"/>
</dbReference>
<keyword evidence="6" id="KW-1185">Reference proteome</keyword>
<dbReference type="Pfam" id="PF01753">
    <property type="entry name" value="zf-MYND"/>
    <property type="match status" value="1"/>
</dbReference>
<dbReference type="Proteomes" id="UP000199069">
    <property type="component" value="Unassembled WGS sequence"/>
</dbReference>
<organism evidence="5 6">
    <name type="scientific">Rhodotorula toruloides</name>
    <name type="common">Yeast</name>
    <name type="synonym">Rhodosporidium toruloides</name>
    <dbReference type="NCBI Taxonomy" id="5286"/>
    <lineage>
        <taxon>Eukaryota</taxon>
        <taxon>Fungi</taxon>
        <taxon>Dikarya</taxon>
        <taxon>Basidiomycota</taxon>
        <taxon>Pucciniomycotina</taxon>
        <taxon>Microbotryomycetes</taxon>
        <taxon>Sporidiobolales</taxon>
        <taxon>Sporidiobolaceae</taxon>
        <taxon>Rhodotorula</taxon>
    </lineage>
</organism>
<evidence type="ECO:0000259" key="4">
    <source>
        <dbReference type="Pfam" id="PF01753"/>
    </source>
</evidence>
<accession>A0A0K3CJH9</accession>
<dbReference type="InterPro" id="IPR002893">
    <property type="entry name" value="Znf_MYND"/>
</dbReference>
<dbReference type="GO" id="GO:0008270">
    <property type="term" value="F:zinc ion binding"/>
    <property type="evidence" value="ECO:0007669"/>
    <property type="project" value="UniProtKB-KW"/>
</dbReference>
<proteinExistence type="predicted"/>
<evidence type="ECO:0000256" key="3">
    <source>
        <dbReference type="ARBA" id="ARBA00022833"/>
    </source>
</evidence>
<gene>
    <name evidence="5" type="primary">FGENESH: predicted gene_9.14</name>
    <name evidence="5" type="ORF">BN2166_0046680</name>
</gene>